<evidence type="ECO:0000256" key="6">
    <source>
        <dbReference type="ARBA" id="ARBA00023004"/>
    </source>
</evidence>
<dbReference type="SUPFAM" id="SSF48264">
    <property type="entry name" value="Cytochrome P450"/>
    <property type="match status" value="1"/>
</dbReference>
<name>A0ABC9B6X2_9POAL</name>
<dbReference type="InterPro" id="IPR002401">
    <property type="entry name" value="Cyt_P450_E_grp-I"/>
</dbReference>
<sequence length="458" mass="52323">MALLPLLYYMIKFYWHIQNGLRLPPGPWQLPIIGSLHHMLGAASVPHRRMRDLSRRYGPLMFLKFCEVPVIIVSSREAAIEVMKTHDSIFATRPQTKVIKILTKRGQAIAMSPYGEHWRQLRKLCIAELLSPKHVHSLQPVRSEEVARLVQTISSASSPFVNLSELLVESIADMTMHAIMGYRLQDRDALLTHVNKAIRVAGSFSLADLFPSSRLAGALSLMARKAEVYSADTYAFMDHVISEHKKRKSHEGSFLGGSETAATTVQWAMAELMRNPTVMFRAQSEVREEFMGQMKVTEEGIKKLRYLHWVVAETLRLHPSTPLLLPRECRETCQVMGYDVPKGAMVLVNAWAISRDPRYWDEPETFNPERFERDVRDYKGNNFEFTPFGAGRRICPGISFGLANVKVTLANLLFYFDWSLPEEGVHPCELDMTETMRITAKRTRDLWLRATARVPLPR</sequence>
<dbReference type="InterPro" id="IPR017972">
    <property type="entry name" value="Cyt_P450_CS"/>
</dbReference>
<evidence type="ECO:0000313" key="11">
    <source>
        <dbReference type="Proteomes" id="UP001497457"/>
    </source>
</evidence>
<dbReference type="PRINTS" id="PR00385">
    <property type="entry name" value="P450"/>
</dbReference>
<dbReference type="PANTHER" id="PTHR47955:SF21">
    <property type="entry name" value="OS06G0642300 PROTEIN"/>
    <property type="match status" value="1"/>
</dbReference>
<dbReference type="GO" id="GO:0046872">
    <property type="term" value="F:metal ion binding"/>
    <property type="evidence" value="ECO:0007669"/>
    <property type="project" value="UniProtKB-KW"/>
</dbReference>
<evidence type="ECO:0000256" key="4">
    <source>
        <dbReference type="ARBA" id="ARBA00022723"/>
    </source>
</evidence>
<dbReference type="EMBL" id="OZ075134">
    <property type="protein sequence ID" value="CAL4993313.1"/>
    <property type="molecule type" value="Genomic_DNA"/>
</dbReference>
<proteinExistence type="inferred from homology"/>
<reference evidence="10" key="1">
    <citation type="submission" date="2024-10" db="EMBL/GenBank/DDBJ databases">
        <authorList>
            <person name="Ryan C."/>
        </authorList>
    </citation>
    <scope>NUCLEOTIDE SEQUENCE [LARGE SCALE GENOMIC DNA]</scope>
</reference>
<dbReference type="GO" id="GO:0004497">
    <property type="term" value="F:monooxygenase activity"/>
    <property type="evidence" value="ECO:0007669"/>
    <property type="project" value="UniProtKB-KW"/>
</dbReference>
<dbReference type="Gene3D" id="1.10.630.10">
    <property type="entry name" value="Cytochrome P450"/>
    <property type="match status" value="2"/>
</dbReference>
<dbReference type="GO" id="GO:0016705">
    <property type="term" value="F:oxidoreductase activity, acting on paired donors, with incorporation or reduction of molecular oxygen"/>
    <property type="evidence" value="ECO:0007669"/>
    <property type="project" value="UniProtKB-ARBA"/>
</dbReference>
<dbReference type="PANTHER" id="PTHR47955">
    <property type="entry name" value="CYTOCHROME P450 FAMILY 71 PROTEIN"/>
    <property type="match status" value="1"/>
</dbReference>
<dbReference type="AlphaFoldDB" id="A0ABC9B6X2"/>
<evidence type="ECO:0000256" key="3">
    <source>
        <dbReference type="ARBA" id="ARBA00022617"/>
    </source>
</evidence>
<evidence type="ECO:0000256" key="8">
    <source>
        <dbReference type="PIRSR" id="PIRSR602401-1"/>
    </source>
</evidence>
<protein>
    <recommendedName>
        <fullName evidence="12">Cytochrome P450</fullName>
    </recommendedName>
</protein>
<dbReference type="Proteomes" id="UP001497457">
    <property type="component" value="Chromosome 24b"/>
</dbReference>
<evidence type="ECO:0008006" key="12">
    <source>
        <dbReference type="Google" id="ProtNLM"/>
    </source>
</evidence>
<dbReference type="Pfam" id="PF00067">
    <property type="entry name" value="p450"/>
    <property type="match status" value="2"/>
</dbReference>
<keyword evidence="5 9" id="KW-0560">Oxidoreductase</keyword>
<feature type="binding site" description="axial binding residue" evidence="8">
    <location>
        <position position="395"/>
    </location>
    <ligand>
        <name>heme</name>
        <dbReference type="ChEBI" id="CHEBI:30413"/>
    </ligand>
    <ligandPart>
        <name>Fe</name>
        <dbReference type="ChEBI" id="CHEBI:18248"/>
    </ligandPart>
</feature>
<comment type="similarity">
    <text evidence="2 9">Belongs to the cytochrome P450 family.</text>
</comment>
<evidence type="ECO:0000256" key="1">
    <source>
        <dbReference type="ARBA" id="ARBA00001971"/>
    </source>
</evidence>
<accession>A0ABC9B6X2</accession>
<organism evidence="10 11">
    <name type="scientific">Urochloa decumbens</name>
    <dbReference type="NCBI Taxonomy" id="240449"/>
    <lineage>
        <taxon>Eukaryota</taxon>
        <taxon>Viridiplantae</taxon>
        <taxon>Streptophyta</taxon>
        <taxon>Embryophyta</taxon>
        <taxon>Tracheophyta</taxon>
        <taxon>Spermatophyta</taxon>
        <taxon>Magnoliopsida</taxon>
        <taxon>Liliopsida</taxon>
        <taxon>Poales</taxon>
        <taxon>Poaceae</taxon>
        <taxon>PACMAD clade</taxon>
        <taxon>Panicoideae</taxon>
        <taxon>Panicodae</taxon>
        <taxon>Paniceae</taxon>
        <taxon>Melinidinae</taxon>
        <taxon>Urochloa</taxon>
    </lineage>
</organism>
<evidence type="ECO:0000313" key="10">
    <source>
        <dbReference type="EMBL" id="CAL4993313.1"/>
    </source>
</evidence>
<keyword evidence="7 9" id="KW-0503">Monooxygenase</keyword>
<dbReference type="CDD" id="cd11072">
    <property type="entry name" value="CYP71-like"/>
    <property type="match status" value="1"/>
</dbReference>
<dbReference type="PRINTS" id="PR00463">
    <property type="entry name" value="EP450I"/>
</dbReference>
<gene>
    <name evidence="10" type="ORF">URODEC1_LOCUS61478</name>
</gene>
<keyword evidence="6 8" id="KW-0408">Iron</keyword>
<keyword evidence="3 8" id="KW-0349">Heme</keyword>
<evidence type="ECO:0000256" key="2">
    <source>
        <dbReference type="ARBA" id="ARBA00010617"/>
    </source>
</evidence>
<dbReference type="InterPro" id="IPR036396">
    <property type="entry name" value="Cyt_P450_sf"/>
</dbReference>
<dbReference type="FunFam" id="1.10.630.10:FF:000126">
    <property type="entry name" value="Predicted protein"/>
    <property type="match status" value="1"/>
</dbReference>
<dbReference type="InterPro" id="IPR001128">
    <property type="entry name" value="Cyt_P450"/>
</dbReference>
<evidence type="ECO:0000256" key="9">
    <source>
        <dbReference type="RuleBase" id="RU000461"/>
    </source>
</evidence>
<evidence type="ECO:0000256" key="5">
    <source>
        <dbReference type="ARBA" id="ARBA00023002"/>
    </source>
</evidence>
<keyword evidence="4 8" id="KW-0479">Metal-binding</keyword>
<evidence type="ECO:0000256" key="7">
    <source>
        <dbReference type="ARBA" id="ARBA00023033"/>
    </source>
</evidence>
<comment type="cofactor">
    <cofactor evidence="1 8">
        <name>heme</name>
        <dbReference type="ChEBI" id="CHEBI:30413"/>
    </cofactor>
</comment>
<keyword evidence="11" id="KW-1185">Reference proteome</keyword>
<dbReference type="PROSITE" id="PS00086">
    <property type="entry name" value="CYTOCHROME_P450"/>
    <property type="match status" value="1"/>
</dbReference>